<protein>
    <submittedName>
        <fullName evidence="1">Uncharacterized protein</fullName>
    </submittedName>
</protein>
<evidence type="ECO:0000313" key="2">
    <source>
        <dbReference type="Proteomes" id="UP001221757"/>
    </source>
</evidence>
<proteinExistence type="predicted"/>
<comment type="caution">
    <text evidence="1">The sequence shown here is derived from an EMBL/GenBank/DDBJ whole genome shotgun (WGS) entry which is preliminary data.</text>
</comment>
<dbReference type="AlphaFoldDB" id="A0AAD7D317"/>
<sequence>MIFASSQRQTHWVEITRFPLRIDGTLCRQFKPFSATDPLLHHWNPTLSLKQWNGALWKAKNIVIPAVSTAFAHVSAAVAAQMCQKELLPSFLFERLQKRLTADYPLEISHNLVATLAVTSPLQALDTVDIADTYSSFSAWNAGGLVWERMDKALGRASRA</sequence>
<gene>
    <name evidence="1" type="ORF">B0H17DRAFT_1140183</name>
</gene>
<name>A0AAD7D317_MYCRO</name>
<evidence type="ECO:0000313" key="1">
    <source>
        <dbReference type="EMBL" id="KAJ7675559.1"/>
    </source>
</evidence>
<keyword evidence="2" id="KW-1185">Reference proteome</keyword>
<accession>A0AAD7D317</accession>
<organism evidence="1 2">
    <name type="scientific">Mycena rosella</name>
    <name type="common">Pink bonnet</name>
    <name type="synonym">Agaricus rosellus</name>
    <dbReference type="NCBI Taxonomy" id="1033263"/>
    <lineage>
        <taxon>Eukaryota</taxon>
        <taxon>Fungi</taxon>
        <taxon>Dikarya</taxon>
        <taxon>Basidiomycota</taxon>
        <taxon>Agaricomycotina</taxon>
        <taxon>Agaricomycetes</taxon>
        <taxon>Agaricomycetidae</taxon>
        <taxon>Agaricales</taxon>
        <taxon>Marasmiineae</taxon>
        <taxon>Mycenaceae</taxon>
        <taxon>Mycena</taxon>
    </lineage>
</organism>
<dbReference type="Proteomes" id="UP001221757">
    <property type="component" value="Unassembled WGS sequence"/>
</dbReference>
<dbReference type="EMBL" id="JARKIE010000147">
    <property type="protein sequence ID" value="KAJ7675559.1"/>
    <property type="molecule type" value="Genomic_DNA"/>
</dbReference>
<reference evidence="1" key="1">
    <citation type="submission" date="2023-03" db="EMBL/GenBank/DDBJ databases">
        <title>Massive genome expansion in bonnet fungi (Mycena s.s.) driven by repeated elements and novel gene families across ecological guilds.</title>
        <authorList>
            <consortium name="Lawrence Berkeley National Laboratory"/>
            <person name="Harder C.B."/>
            <person name="Miyauchi S."/>
            <person name="Viragh M."/>
            <person name="Kuo A."/>
            <person name="Thoen E."/>
            <person name="Andreopoulos B."/>
            <person name="Lu D."/>
            <person name="Skrede I."/>
            <person name="Drula E."/>
            <person name="Henrissat B."/>
            <person name="Morin E."/>
            <person name="Kohler A."/>
            <person name="Barry K."/>
            <person name="LaButti K."/>
            <person name="Morin E."/>
            <person name="Salamov A."/>
            <person name="Lipzen A."/>
            <person name="Mereny Z."/>
            <person name="Hegedus B."/>
            <person name="Baldrian P."/>
            <person name="Stursova M."/>
            <person name="Weitz H."/>
            <person name="Taylor A."/>
            <person name="Grigoriev I.V."/>
            <person name="Nagy L.G."/>
            <person name="Martin F."/>
            <person name="Kauserud H."/>
        </authorList>
    </citation>
    <scope>NUCLEOTIDE SEQUENCE</scope>
    <source>
        <strain evidence="1">CBHHK067</strain>
    </source>
</reference>